<organism evidence="2 3">
    <name type="scientific">Mytilus coruscus</name>
    <name type="common">Sea mussel</name>
    <dbReference type="NCBI Taxonomy" id="42192"/>
    <lineage>
        <taxon>Eukaryota</taxon>
        <taxon>Metazoa</taxon>
        <taxon>Spiralia</taxon>
        <taxon>Lophotrochozoa</taxon>
        <taxon>Mollusca</taxon>
        <taxon>Bivalvia</taxon>
        <taxon>Autobranchia</taxon>
        <taxon>Pteriomorphia</taxon>
        <taxon>Mytilida</taxon>
        <taxon>Mytiloidea</taxon>
        <taxon>Mytilidae</taxon>
        <taxon>Mytilinae</taxon>
        <taxon>Mytilus</taxon>
    </lineage>
</organism>
<dbReference type="OrthoDB" id="6112914at2759"/>
<dbReference type="InterPro" id="IPR024810">
    <property type="entry name" value="MAB21L/cGLR"/>
</dbReference>
<dbReference type="PANTHER" id="PTHR10656">
    <property type="entry name" value="CELL FATE DETERMINING PROTEIN MAB21-RELATED"/>
    <property type="match status" value="1"/>
</dbReference>
<protein>
    <recommendedName>
        <fullName evidence="1">Mab-21-like HhH/H2TH-like domain-containing protein</fullName>
    </recommendedName>
</protein>
<name>A0A6J8B965_MYTCO</name>
<dbReference type="EMBL" id="CACVKT020002749">
    <property type="protein sequence ID" value="CAC5379840.1"/>
    <property type="molecule type" value="Genomic_DNA"/>
</dbReference>
<dbReference type="SMART" id="SM01265">
    <property type="entry name" value="Mab-21"/>
    <property type="match status" value="1"/>
</dbReference>
<evidence type="ECO:0000313" key="3">
    <source>
        <dbReference type="Proteomes" id="UP000507470"/>
    </source>
</evidence>
<dbReference type="InterPro" id="IPR046906">
    <property type="entry name" value="Mab-21_HhH/H2TH-like"/>
</dbReference>
<dbReference type="PANTHER" id="PTHR10656:SF69">
    <property type="entry name" value="MAB-21-LIKE HHH_H2TH-LIKE DOMAIN-CONTAINING PROTEIN"/>
    <property type="match status" value="1"/>
</dbReference>
<reference evidence="2 3" key="1">
    <citation type="submission" date="2020-06" db="EMBL/GenBank/DDBJ databases">
        <authorList>
            <person name="Li R."/>
            <person name="Bekaert M."/>
        </authorList>
    </citation>
    <scope>NUCLEOTIDE SEQUENCE [LARGE SCALE GENOMIC DNA]</scope>
    <source>
        <strain evidence="3">wild</strain>
    </source>
</reference>
<evidence type="ECO:0000313" key="2">
    <source>
        <dbReference type="EMBL" id="CAC5379840.1"/>
    </source>
</evidence>
<evidence type="ECO:0000259" key="1">
    <source>
        <dbReference type="Pfam" id="PF20266"/>
    </source>
</evidence>
<gene>
    <name evidence="2" type="ORF">MCOR_15849</name>
</gene>
<dbReference type="Gene3D" id="1.10.1410.40">
    <property type="match status" value="1"/>
</dbReference>
<dbReference type="AlphaFoldDB" id="A0A6J8B965"/>
<accession>A0A6J8B965</accession>
<dbReference type="Proteomes" id="UP000507470">
    <property type="component" value="Unassembled WGS sequence"/>
</dbReference>
<sequence length="712" mass="81796">MEIDKARTPLYEMLMHHLHGTDIVSTGSTVEGSYIPGSDVDRMFIVQNMIAILDEKEEKDSEKCTFLLNTKQNQSCFVKLALLKCPHESTLNVEVRDFLVEKEGVYFLCSEKYRNLKIIPESGNWLSSYASMSDFHEHGPCSSSSVNFDIVCRKIDLDTTEGIQCSKWPMEALEWTSRERYSIWPPKHLIDKALDFPVHVVPVGDPTSDECQLEWRLSFSYVERELVWSFNETQLNSFVLLKTIFKAFLEPVAKDTLSTYHLKTIVFWVSEGGSIKLQQSNLICLLKLCLQMLKECISRRTLKHFIVSNHNLFYHKFENSDLREGLVNIIDCILSNIISALQQCRLPLEDVKLRQFEKSVIVSEENPPSLTKLSQVQIALSQEADDYIRNKNKFSKYGAAFGIMISMVRGYVEGSKLTEILDIFDQSACELNVEIVVALKTFSIIRLGILYHLDYINITDPSPLYFEGGIFQSEFVDSSNPEEKHIRLEAARCSFDIGCSLDHLSGYLYQAMFLLVQNDLNKMLEGIAKIFEKSLILKYEGFCSSNKNVKISDGEISITNDVPDIRDDKIPGPVCYDIILTGHDVRCVPKAVKFECELNDYDEASFYFLYHPAVFYYFLAFQLHQRLNDKKNKFKTLGQLEKITKIVKDENDGHRALNLLGYCFNEVGDEKAFSTFRLSLQTKNSAYNAATYHLCLMVMKHLPETYLYQRNV</sequence>
<dbReference type="Pfam" id="PF20266">
    <property type="entry name" value="Mab-21_C"/>
    <property type="match status" value="1"/>
</dbReference>
<feature type="domain" description="Mab-21-like HhH/H2TH-like" evidence="1">
    <location>
        <begin position="244"/>
        <end position="323"/>
    </location>
</feature>
<proteinExistence type="predicted"/>
<keyword evidence="3" id="KW-1185">Reference proteome</keyword>